<feature type="compositionally biased region" description="Low complexity" evidence="1">
    <location>
        <begin position="13"/>
        <end position="34"/>
    </location>
</feature>
<sequence>MSPPLSQNAHTVSNNSSPSSESSSAFSEIQSPSSTMNLDVVEF</sequence>
<organism evidence="2">
    <name type="scientific">Rhizophora mucronata</name>
    <name type="common">Asiatic mangrove</name>
    <dbReference type="NCBI Taxonomy" id="61149"/>
    <lineage>
        <taxon>Eukaryota</taxon>
        <taxon>Viridiplantae</taxon>
        <taxon>Streptophyta</taxon>
        <taxon>Embryophyta</taxon>
        <taxon>Tracheophyta</taxon>
        <taxon>Spermatophyta</taxon>
        <taxon>Magnoliopsida</taxon>
        <taxon>eudicotyledons</taxon>
        <taxon>Gunneridae</taxon>
        <taxon>Pentapetalae</taxon>
        <taxon>rosids</taxon>
        <taxon>fabids</taxon>
        <taxon>Malpighiales</taxon>
        <taxon>Rhizophoraceae</taxon>
        <taxon>Rhizophora</taxon>
    </lineage>
</organism>
<evidence type="ECO:0000256" key="1">
    <source>
        <dbReference type="SAM" id="MobiDB-lite"/>
    </source>
</evidence>
<protein>
    <submittedName>
        <fullName evidence="2">Uncharacterized protein</fullName>
    </submittedName>
</protein>
<proteinExistence type="predicted"/>
<feature type="compositionally biased region" description="Polar residues" evidence="1">
    <location>
        <begin position="1"/>
        <end position="12"/>
    </location>
</feature>
<dbReference type="AlphaFoldDB" id="A0A2P2LWM3"/>
<reference evidence="2" key="1">
    <citation type="submission" date="2018-02" db="EMBL/GenBank/DDBJ databases">
        <title>Rhizophora mucronata_Transcriptome.</title>
        <authorList>
            <person name="Meera S.P."/>
            <person name="Sreeshan A."/>
            <person name="Augustine A."/>
        </authorList>
    </citation>
    <scope>NUCLEOTIDE SEQUENCE</scope>
    <source>
        <tissue evidence="2">Leaf</tissue>
    </source>
</reference>
<dbReference type="EMBL" id="GGEC01041880">
    <property type="protein sequence ID" value="MBX22364.1"/>
    <property type="molecule type" value="Transcribed_RNA"/>
</dbReference>
<evidence type="ECO:0000313" key="2">
    <source>
        <dbReference type="EMBL" id="MBX22364.1"/>
    </source>
</evidence>
<accession>A0A2P2LWM3</accession>
<name>A0A2P2LWM3_RHIMU</name>
<feature type="region of interest" description="Disordered" evidence="1">
    <location>
        <begin position="1"/>
        <end position="43"/>
    </location>
</feature>